<dbReference type="AlphaFoldDB" id="A0A3D9L0U5"/>
<sequence>MKKPLALFDFDGTITTQDSLAALICYVHGKHKYRSGLMYLAPAIGMTLTGLWSRQKGKEEVLKYFFGGMSVSEFEGYCSRFVTDELPAILRPKALSCLSKHQAAGHRVVVVSASPSRWVALWGHAMGLEVIATELEVNKGQITGRIEGQNCQGLEKVTRIRQQLCLSDHRPIYAYGDTEGDLPMLELANFCYYRPFRRKAADTFLTI</sequence>
<dbReference type="PANTHER" id="PTHR43344">
    <property type="entry name" value="PHOSPHOSERINE PHOSPHATASE"/>
    <property type="match status" value="1"/>
</dbReference>
<keyword evidence="2" id="KW-0378">Hydrolase</keyword>
<dbReference type="Pfam" id="PF12710">
    <property type="entry name" value="HAD"/>
    <property type="match status" value="1"/>
</dbReference>
<dbReference type="GO" id="GO:0016787">
    <property type="term" value="F:hydrolase activity"/>
    <property type="evidence" value="ECO:0007669"/>
    <property type="project" value="UniProtKB-KW"/>
</dbReference>
<evidence type="ECO:0000256" key="3">
    <source>
        <dbReference type="ARBA" id="ARBA00022842"/>
    </source>
</evidence>
<dbReference type="EMBL" id="QREG01000013">
    <property type="protein sequence ID" value="RED97076.1"/>
    <property type="molecule type" value="Genomic_DNA"/>
</dbReference>
<keyword evidence="5" id="KW-1185">Reference proteome</keyword>
<dbReference type="GO" id="GO:0046872">
    <property type="term" value="F:metal ion binding"/>
    <property type="evidence" value="ECO:0007669"/>
    <property type="project" value="UniProtKB-KW"/>
</dbReference>
<dbReference type="InterPro" id="IPR036412">
    <property type="entry name" value="HAD-like_sf"/>
</dbReference>
<evidence type="ECO:0000256" key="2">
    <source>
        <dbReference type="ARBA" id="ARBA00022801"/>
    </source>
</evidence>
<keyword evidence="3" id="KW-0460">Magnesium</keyword>
<protein>
    <submittedName>
        <fullName evidence="4">Phosphatidylglycerophosphatase C</fullName>
    </submittedName>
</protein>
<dbReference type="InterPro" id="IPR023214">
    <property type="entry name" value="HAD_sf"/>
</dbReference>
<dbReference type="RefSeq" id="WP_115868815.1">
    <property type="nucleotide sequence ID" value="NZ_QREG01000013.1"/>
</dbReference>
<evidence type="ECO:0000256" key="1">
    <source>
        <dbReference type="ARBA" id="ARBA00022723"/>
    </source>
</evidence>
<reference evidence="4 5" key="1">
    <citation type="submission" date="2018-07" db="EMBL/GenBank/DDBJ databases">
        <title>Genomic Encyclopedia of Type Strains, Phase IV (KMG-IV): sequencing the most valuable type-strain genomes for metagenomic binning, comparative biology and taxonomic classification.</title>
        <authorList>
            <person name="Goeker M."/>
        </authorList>
    </citation>
    <scope>NUCLEOTIDE SEQUENCE [LARGE SCALE GENOMIC DNA]</scope>
    <source>
        <strain evidence="4 5">DSM 4134</strain>
    </source>
</reference>
<dbReference type="Gene3D" id="1.20.1440.100">
    <property type="entry name" value="SG protein - dephosphorylation function"/>
    <property type="match status" value="1"/>
</dbReference>
<accession>A0A3D9L0U5</accession>
<name>A0A3D9L0U5_MARFU</name>
<proteinExistence type="predicted"/>
<dbReference type="Gene3D" id="3.40.50.1000">
    <property type="entry name" value="HAD superfamily/HAD-like"/>
    <property type="match status" value="1"/>
</dbReference>
<dbReference type="NCBIfam" id="TIGR01490">
    <property type="entry name" value="HAD-SF-IB-hyp1"/>
    <property type="match status" value="1"/>
</dbReference>
<dbReference type="InterPro" id="IPR050582">
    <property type="entry name" value="HAD-like_SerB"/>
</dbReference>
<keyword evidence="1" id="KW-0479">Metal-binding</keyword>
<dbReference type="OrthoDB" id="9794212at2"/>
<evidence type="ECO:0000313" key="5">
    <source>
        <dbReference type="Proteomes" id="UP000256779"/>
    </source>
</evidence>
<comment type="caution">
    <text evidence="4">The sequence shown here is derived from an EMBL/GenBank/DDBJ whole genome shotgun (WGS) entry which is preliminary data.</text>
</comment>
<evidence type="ECO:0000313" key="4">
    <source>
        <dbReference type="EMBL" id="RED97076.1"/>
    </source>
</evidence>
<dbReference type="NCBIfam" id="TIGR01488">
    <property type="entry name" value="HAD-SF-IB"/>
    <property type="match status" value="1"/>
</dbReference>
<dbReference type="SUPFAM" id="SSF56784">
    <property type="entry name" value="HAD-like"/>
    <property type="match status" value="1"/>
</dbReference>
<dbReference type="PANTHER" id="PTHR43344:SF13">
    <property type="entry name" value="PHOSPHATASE RV3661-RELATED"/>
    <property type="match status" value="1"/>
</dbReference>
<dbReference type="Proteomes" id="UP000256779">
    <property type="component" value="Unassembled WGS sequence"/>
</dbReference>
<gene>
    <name evidence="4" type="ORF">C7460_113125</name>
</gene>
<dbReference type="InterPro" id="IPR006385">
    <property type="entry name" value="HAD_hydro_SerB1"/>
</dbReference>
<organism evidence="4 5">
    <name type="scientific">Marinoscillum furvescens DSM 4134</name>
    <dbReference type="NCBI Taxonomy" id="1122208"/>
    <lineage>
        <taxon>Bacteria</taxon>
        <taxon>Pseudomonadati</taxon>
        <taxon>Bacteroidota</taxon>
        <taxon>Cytophagia</taxon>
        <taxon>Cytophagales</taxon>
        <taxon>Reichenbachiellaceae</taxon>
        <taxon>Marinoscillum</taxon>
    </lineage>
</organism>